<organism evidence="2 3">
    <name type="scientific">Botrytis paeoniae</name>
    <dbReference type="NCBI Taxonomy" id="278948"/>
    <lineage>
        <taxon>Eukaryota</taxon>
        <taxon>Fungi</taxon>
        <taxon>Dikarya</taxon>
        <taxon>Ascomycota</taxon>
        <taxon>Pezizomycotina</taxon>
        <taxon>Leotiomycetes</taxon>
        <taxon>Helotiales</taxon>
        <taxon>Sclerotiniaceae</taxon>
        <taxon>Botrytis</taxon>
    </lineage>
</organism>
<sequence>MGIQHQELALLVKSSRLKVRILVVSIFSALSPKLLFAYMNLLITFASIETEDKETLKDPKSWENWKQELLDALTVDIDCMVMKIIDEGVFALDTDSESTAGPTIEQVEKHFHLDQMRVLYQNYKKESEKSIAEIRKRNEEMIWETRDCGAERIKEAMKFEKMGLMLALVDNTGRGFGDDVQNNLSAGEILAIISFGINQ</sequence>
<protein>
    <submittedName>
        <fullName evidence="2">Uncharacterized protein</fullName>
    </submittedName>
</protein>
<accession>A0A4Z1FU95</accession>
<comment type="caution">
    <text evidence="2">The sequence shown here is derived from an EMBL/GenBank/DDBJ whole genome shotgun (WGS) entry which is preliminary data.</text>
</comment>
<reference evidence="2 3" key="1">
    <citation type="submission" date="2017-12" db="EMBL/GenBank/DDBJ databases">
        <title>Comparative genomics of Botrytis spp.</title>
        <authorList>
            <person name="Valero-Jimenez C.A."/>
            <person name="Tapia P."/>
            <person name="Veloso J."/>
            <person name="Silva-Moreno E."/>
            <person name="Staats M."/>
            <person name="Valdes J.H."/>
            <person name="Van Kan J.A.L."/>
        </authorList>
    </citation>
    <scope>NUCLEOTIDE SEQUENCE [LARGE SCALE GENOMIC DNA]</scope>
    <source>
        <strain evidence="2 3">Bp0003</strain>
    </source>
</reference>
<evidence type="ECO:0000256" key="1">
    <source>
        <dbReference type="SAM" id="Phobius"/>
    </source>
</evidence>
<keyword evidence="1" id="KW-0472">Membrane</keyword>
<evidence type="ECO:0000313" key="2">
    <source>
        <dbReference type="EMBL" id="TGO25317.1"/>
    </source>
</evidence>
<evidence type="ECO:0000313" key="3">
    <source>
        <dbReference type="Proteomes" id="UP000297910"/>
    </source>
</evidence>
<keyword evidence="1" id="KW-1133">Transmembrane helix</keyword>
<gene>
    <name evidence="2" type="ORF">BPAE_0083g00170</name>
</gene>
<dbReference type="AlphaFoldDB" id="A0A4Z1FU95"/>
<name>A0A4Z1FU95_9HELO</name>
<keyword evidence="3" id="KW-1185">Reference proteome</keyword>
<dbReference type="Proteomes" id="UP000297910">
    <property type="component" value="Unassembled WGS sequence"/>
</dbReference>
<proteinExistence type="predicted"/>
<feature type="transmembrane region" description="Helical" evidence="1">
    <location>
        <begin position="21"/>
        <end position="43"/>
    </location>
</feature>
<dbReference type="EMBL" id="PQXI01000083">
    <property type="protein sequence ID" value="TGO25317.1"/>
    <property type="molecule type" value="Genomic_DNA"/>
</dbReference>
<keyword evidence="1" id="KW-0812">Transmembrane</keyword>